<keyword evidence="6 7" id="KW-0456">Lyase</keyword>
<dbReference type="InterPro" id="IPR001054">
    <property type="entry name" value="A/G_cyclase"/>
</dbReference>
<protein>
    <submittedName>
        <fullName evidence="10">Guanylate cyclase</fullName>
    </submittedName>
</protein>
<evidence type="ECO:0000256" key="3">
    <source>
        <dbReference type="ARBA" id="ARBA00022741"/>
    </source>
</evidence>
<feature type="region of interest" description="Disordered" evidence="8">
    <location>
        <begin position="1"/>
        <end position="26"/>
    </location>
</feature>
<dbReference type="InterPro" id="IPR018297">
    <property type="entry name" value="A/G_cyclase_CS"/>
</dbReference>
<sequence length="775" mass="86379">METLRRAFQRGIGKGPSRKEHDDTQDQEVAFLRARVRELETKLAENDRGGGGDEPSIMAEDTMARSLRNLNASMESSVISSEDYEDASYYARKGIFVKPGGQRRCRWRKTKGGKKELCAGGGARVRENTEEKVDAYALASPRLGRAMALCRSLTLDEGSLGPIASRFKDSGIPHVTLDAVSRSYAGTAPTSAFILVQDEQSSARGLEKEDLVSNWESFTSRVVYGNDACYDMWRLKRGDLKGHNEFWKTLLSVHHIKKVYKALQQTLFEHGDVTPKRFMYHFVDAPKEVWHMYQLMDLKGKISIRIVQITPVLLRCSDGVTRFGYIREENAPVKYKGEVEHVMARTYSCWKYTGNALALFSPCGAMMLENPEASALFGMDSAENSVYVDFDKKGVKPVDRLKLLFAGANEDLYDEMWESVMEKGEPWVTKMRLWPHNLRPEAAMVGDSSVSSSMWSSTSSREEEAMFGKARWFYVSVNKFNDPADGSVLMFLEMKDITEIEEAKIKYVEQRKQEHALLSSIIPEHIIQVLVEENREMQNSARSSSKSSKSMSSSSGELLDLSAMRMDTENRVRAVAESHEKVTVFFADIVGFTRISSNASPGDVMFMLNSLFTLLDDLCETHGVYKVETIGDAYMCVAGLQLKSELRRLSELGGMPAECGGMACPKWHASRMVAFSRGVLESCAGVQAAGEDKNVTMRIGLHSGDVMSGVVGRKMPRFCLFGDTVNVASRMESTGRSGRVHASPATAALTDQLEWEPTGGVEVKGKGAMETFLLR</sequence>
<dbReference type="PANTHER" id="PTHR11920">
    <property type="entry name" value="GUANYLYL CYCLASE"/>
    <property type="match status" value="1"/>
</dbReference>
<dbReference type="Pfam" id="PF00211">
    <property type="entry name" value="Guanylate_cyc"/>
    <property type="match status" value="1"/>
</dbReference>
<dbReference type="GO" id="GO:0035556">
    <property type="term" value="P:intracellular signal transduction"/>
    <property type="evidence" value="ECO:0007669"/>
    <property type="project" value="InterPro"/>
</dbReference>
<dbReference type="InterPro" id="IPR050401">
    <property type="entry name" value="Cyclic_nucleotide_synthase"/>
</dbReference>
<evidence type="ECO:0000256" key="4">
    <source>
        <dbReference type="ARBA" id="ARBA00022989"/>
    </source>
</evidence>
<evidence type="ECO:0000256" key="2">
    <source>
        <dbReference type="ARBA" id="ARBA00022692"/>
    </source>
</evidence>
<feature type="domain" description="Guanylate cyclase" evidence="9">
    <location>
        <begin position="583"/>
        <end position="732"/>
    </location>
</feature>
<evidence type="ECO:0000256" key="6">
    <source>
        <dbReference type="ARBA" id="ARBA00023239"/>
    </source>
</evidence>
<dbReference type="GO" id="GO:0000166">
    <property type="term" value="F:nucleotide binding"/>
    <property type="evidence" value="ECO:0007669"/>
    <property type="project" value="UniProtKB-KW"/>
</dbReference>
<evidence type="ECO:0000259" key="9">
    <source>
        <dbReference type="PROSITE" id="PS50125"/>
    </source>
</evidence>
<name>A0AAX4PEV0_9CHLO</name>
<dbReference type="GO" id="GO:0004016">
    <property type="term" value="F:adenylate cyclase activity"/>
    <property type="evidence" value="ECO:0007669"/>
    <property type="project" value="TreeGrafter"/>
</dbReference>
<dbReference type="EMBL" id="CP151510">
    <property type="protein sequence ID" value="WZN64517.1"/>
    <property type="molecule type" value="Genomic_DNA"/>
</dbReference>
<keyword evidence="3" id="KW-0547">Nucleotide-binding</keyword>
<dbReference type="Gene3D" id="3.30.70.1230">
    <property type="entry name" value="Nucleotide cyclase"/>
    <property type="match status" value="1"/>
</dbReference>
<dbReference type="SUPFAM" id="SSF55073">
    <property type="entry name" value="Nucleotide cyclase"/>
    <property type="match status" value="1"/>
</dbReference>
<evidence type="ECO:0000256" key="1">
    <source>
        <dbReference type="ARBA" id="ARBA00004370"/>
    </source>
</evidence>
<proteinExistence type="inferred from homology"/>
<dbReference type="PANTHER" id="PTHR11920:SF335">
    <property type="entry name" value="GUANYLATE CYCLASE"/>
    <property type="match status" value="1"/>
</dbReference>
<dbReference type="GO" id="GO:0005886">
    <property type="term" value="C:plasma membrane"/>
    <property type="evidence" value="ECO:0007669"/>
    <property type="project" value="TreeGrafter"/>
</dbReference>
<evidence type="ECO:0000313" key="11">
    <source>
        <dbReference type="Proteomes" id="UP001472866"/>
    </source>
</evidence>
<dbReference type="PROSITE" id="PS00452">
    <property type="entry name" value="GUANYLATE_CYCLASE_1"/>
    <property type="match status" value="1"/>
</dbReference>
<evidence type="ECO:0000256" key="5">
    <source>
        <dbReference type="ARBA" id="ARBA00023136"/>
    </source>
</evidence>
<dbReference type="PROSITE" id="PS50125">
    <property type="entry name" value="GUANYLATE_CYCLASE_2"/>
    <property type="match status" value="1"/>
</dbReference>
<dbReference type="Proteomes" id="UP001472866">
    <property type="component" value="Chromosome 10"/>
</dbReference>
<keyword evidence="5" id="KW-0472">Membrane</keyword>
<keyword evidence="11" id="KW-1185">Reference proteome</keyword>
<accession>A0AAX4PEV0</accession>
<dbReference type="CDD" id="cd07302">
    <property type="entry name" value="CHD"/>
    <property type="match status" value="1"/>
</dbReference>
<comment type="similarity">
    <text evidence="7">Belongs to the adenylyl cyclase class-4/guanylyl cyclase family.</text>
</comment>
<dbReference type="SMART" id="SM00044">
    <property type="entry name" value="CYCc"/>
    <property type="match status" value="1"/>
</dbReference>
<dbReference type="GO" id="GO:0004383">
    <property type="term" value="F:guanylate cyclase activity"/>
    <property type="evidence" value="ECO:0007669"/>
    <property type="project" value="TreeGrafter"/>
</dbReference>
<gene>
    <name evidence="10" type="ORF">HKI87_10g60740</name>
</gene>
<evidence type="ECO:0000256" key="7">
    <source>
        <dbReference type="RuleBase" id="RU000405"/>
    </source>
</evidence>
<dbReference type="AlphaFoldDB" id="A0AAX4PEV0"/>
<dbReference type="GO" id="GO:0007168">
    <property type="term" value="P:receptor guanylyl cyclase signaling pathway"/>
    <property type="evidence" value="ECO:0007669"/>
    <property type="project" value="TreeGrafter"/>
</dbReference>
<dbReference type="GO" id="GO:0001653">
    <property type="term" value="F:peptide receptor activity"/>
    <property type="evidence" value="ECO:0007669"/>
    <property type="project" value="TreeGrafter"/>
</dbReference>
<keyword evidence="4" id="KW-1133">Transmembrane helix</keyword>
<evidence type="ECO:0000256" key="8">
    <source>
        <dbReference type="SAM" id="MobiDB-lite"/>
    </source>
</evidence>
<evidence type="ECO:0000313" key="10">
    <source>
        <dbReference type="EMBL" id="WZN64517.1"/>
    </source>
</evidence>
<organism evidence="10 11">
    <name type="scientific">Chloropicon roscoffensis</name>
    <dbReference type="NCBI Taxonomy" id="1461544"/>
    <lineage>
        <taxon>Eukaryota</taxon>
        <taxon>Viridiplantae</taxon>
        <taxon>Chlorophyta</taxon>
        <taxon>Chloropicophyceae</taxon>
        <taxon>Chloropicales</taxon>
        <taxon>Chloropicaceae</taxon>
        <taxon>Chloropicon</taxon>
    </lineage>
</organism>
<dbReference type="InterPro" id="IPR029787">
    <property type="entry name" value="Nucleotide_cyclase"/>
</dbReference>
<reference evidence="10 11" key="1">
    <citation type="submission" date="2024-03" db="EMBL/GenBank/DDBJ databases">
        <title>Complete genome sequence of the green alga Chloropicon roscoffensis RCC1871.</title>
        <authorList>
            <person name="Lemieux C."/>
            <person name="Pombert J.-F."/>
            <person name="Otis C."/>
            <person name="Turmel M."/>
        </authorList>
    </citation>
    <scope>NUCLEOTIDE SEQUENCE [LARGE SCALE GENOMIC DNA]</scope>
    <source>
        <strain evidence="10 11">RCC1871</strain>
    </source>
</reference>
<comment type="subcellular location">
    <subcellularLocation>
        <location evidence="1">Membrane</location>
    </subcellularLocation>
</comment>
<keyword evidence="2" id="KW-0812">Transmembrane</keyword>